<sequence>MSLDDFGTGYSNLGNLQNLCFHQLKIDRTFVQDITTAGLKASRIPNIMELVTKFGYTCVAEGIETEAQEAILKTAGVQFGQGWKYGKPMPIEQFAQFMREQKNG</sequence>
<dbReference type="Proteomes" id="UP001620262">
    <property type="component" value="Unassembled WGS sequence"/>
</dbReference>
<comment type="caution">
    <text evidence="2">The sequence shown here is derived from an EMBL/GenBank/DDBJ whole genome shotgun (WGS) entry which is preliminary data.</text>
</comment>
<evidence type="ECO:0000313" key="2">
    <source>
        <dbReference type="EMBL" id="MFK3865489.1"/>
    </source>
</evidence>
<gene>
    <name evidence="2" type="ORF">ACI2JU_16650</name>
</gene>
<feature type="domain" description="EAL" evidence="1">
    <location>
        <begin position="1"/>
        <end position="102"/>
    </location>
</feature>
<dbReference type="CDD" id="cd01948">
    <property type="entry name" value="EAL"/>
    <property type="match status" value="1"/>
</dbReference>
<name>A0ABW8L320_9GAMM</name>
<dbReference type="InterPro" id="IPR050706">
    <property type="entry name" value="Cyclic-di-GMP_PDE-like"/>
</dbReference>
<keyword evidence="3" id="KW-1185">Reference proteome</keyword>
<dbReference type="EMBL" id="JBJDOT010000025">
    <property type="protein sequence ID" value="MFK3865489.1"/>
    <property type="molecule type" value="Genomic_DNA"/>
</dbReference>
<dbReference type="Gene3D" id="3.20.20.450">
    <property type="entry name" value="EAL domain"/>
    <property type="match status" value="1"/>
</dbReference>
<dbReference type="RefSeq" id="WP_404676009.1">
    <property type="nucleotide sequence ID" value="NZ_JBJDOT010000025.1"/>
</dbReference>
<dbReference type="PANTHER" id="PTHR33121:SF79">
    <property type="entry name" value="CYCLIC DI-GMP PHOSPHODIESTERASE PDED-RELATED"/>
    <property type="match status" value="1"/>
</dbReference>
<dbReference type="SUPFAM" id="SSF141868">
    <property type="entry name" value="EAL domain-like"/>
    <property type="match status" value="1"/>
</dbReference>
<dbReference type="InterPro" id="IPR035919">
    <property type="entry name" value="EAL_sf"/>
</dbReference>
<evidence type="ECO:0000259" key="1">
    <source>
        <dbReference type="PROSITE" id="PS50883"/>
    </source>
</evidence>
<reference evidence="2 3" key="1">
    <citation type="submission" date="2024-11" db="EMBL/GenBank/DDBJ databases">
        <title>The Natural Products Discovery Center: Release of the First 8490 Sequenced Strains for Exploring Actinobacteria Biosynthetic Diversity.</title>
        <authorList>
            <person name="Kalkreuter E."/>
            <person name="Kautsar S.A."/>
            <person name="Yang D."/>
            <person name="Bader C.D."/>
            <person name="Teijaro C.N."/>
            <person name="Fluegel L."/>
            <person name="Davis C.M."/>
            <person name="Simpson J.R."/>
            <person name="Lauterbach L."/>
            <person name="Steele A.D."/>
            <person name="Gui C."/>
            <person name="Meng S."/>
            <person name="Li G."/>
            <person name="Viehrig K."/>
            <person name="Ye F."/>
            <person name="Su P."/>
            <person name="Kiefer A.F."/>
            <person name="Nichols A."/>
            <person name="Cepeda A.J."/>
            <person name="Yan W."/>
            <person name="Fan B."/>
            <person name="Jiang Y."/>
            <person name="Adhikari A."/>
            <person name="Zheng C.-J."/>
            <person name="Schuster L."/>
            <person name="Cowan T.M."/>
            <person name="Smanski M.J."/>
            <person name="Chevrette M.G."/>
            <person name="De Carvalho L.P.S."/>
            <person name="Shen B."/>
        </authorList>
    </citation>
    <scope>NUCLEOTIDE SEQUENCE [LARGE SCALE GENOMIC DNA]</scope>
    <source>
        <strain evidence="2 3">NPDC078403</strain>
    </source>
</reference>
<proteinExistence type="predicted"/>
<dbReference type="PANTHER" id="PTHR33121">
    <property type="entry name" value="CYCLIC DI-GMP PHOSPHODIESTERASE PDEF"/>
    <property type="match status" value="1"/>
</dbReference>
<protein>
    <submittedName>
        <fullName evidence="2">EAL domain-containing protein</fullName>
    </submittedName>
</protein>
<organism evidence="2 3">
    <name type="scientific">Pseudoalteromonas rhizosphaerae</name>
    <dbReference type="NCBI Taxonomy" id="2518973"/>
    <lineage>
        <taxon>Bacteria</taxon>
        <taxon>Pseudomonadati</taxon>
        <taxon>Pseudomonadota</taxon>
        <taxon>Gammaproteobacteria</taxon>
        <taxon>Alteromonadales</taxon>
        <taxon>Pseudoalteromonadaceae</taxon>
        <taxon>Pseudoalteromonas</taxon>
    </lineage>
</organism>
<evidence type="ECO:0000313" key="3">
    <source>
        <dbReference type="Proteomes" id="UP001620262"/>
    </source>
</evidence>
<dbReference type="InterPro" id="IPR001633">
    <property type="entry name" value="EAL_dom"/>
</dbReference>
<dbReference type="PROSITE" id="PS50883">
    <property type="entry name" value="EAL"/>
    <property type="match status" value="1"/>
</dbReference>
<accession>A0ABW8L320</accession>
<dbReference type="Pfam" id="PF00563">
    <property type="entry name" value="EAL"/>
    <property type="match status" value="1"/>
</dbReference>